<evidence type="ECO:0000313" key="6">
    <source>
        <dbReference type="Proteomes" id="UP000014909"/>
    </source>
</evidence>
<dbReference type="KEGG" id="amh:I633_06305"/>
<dbReference type="PANTHER" id="PTHR47806">
    <property type="entry name" value="50S RIBOSOMAL PROTEIN L3 GLUTAMINE METHYLTRANSFERASE"/>
    <property type="match status" value="1"/>
</dbReference>
<proteinExistence type="predicted"/>
<dbReference type="InterPro" id="IPR029063">
    <property type="entry name" value="SAM-dependent_MTases_sf"/>
</dbReference>
<feature type="domain" description="Methyltransferase small" evidence="4">
    <location>
        <begin position="4"/>
        <end position="77"/>
    </location>
</feature>
<dbReference type="NCBIfam" id="TIGR00536">
    <property type="entry name" value="hemK_fam"/>
    <property type="match status" value="1"/>
</dbReference>
<sequence length="168" mass="18363">MCTGGACIAIALAHAYPEAQVDAVDISTDALEVADINIQEHGLSHRVYPIQSDLFSSLAGQKYDLIVSNPPYVDAEDMADLPEEYHHEPELALAAGDDGLDLVDIMLKEAPTYLNDGGWLFVEVGNSEVHMSERFSGLEVIWLEFENGGSGIFAVRKDTLVQYFSSKD</sequence>
<dbReference type="GO" id="GO:0005829">
    <property type="term" value="C:cytosol"/>
    <property type="evidence" value="ECO:0007669"/>
    <property type="project" value="TreeGrafter"/>
</dbReference>
<dbReference type="HOGENOM" id="CLU_1552964_0_0_6"/>
<dbReference type="GO" id="GO:0036009">
    <property type="term" value="F:protein-glutamine N-methyltransferase activity"/>
    <property type="evidence" value="ECO:0007669"/>
    <property type="project" value="InterPro"/>
</dbReference>
<reference evidence="5 6" key="1">
    <citation type="journal article" date="2013" name="Genome Biol. Evol.">
        <title>Genomic Diversity of "Deep Ecotype" Alteromonas macleodii Isolates: Evidence for Pan-Mediterranean Clonal Frames.</title>
        <authorList>
            <person name="Lopez-Perez M."/>
            <person name="Gonzaga A."/>
            <person name="Rodriguez-Valera F."/>
        </authorList>
    </citation>
    <scope>NUCLEOTIDE SEQUENCE [LARGE SCALE GENOMIC DNA]</scope>
    <source>
        <strain evidence="6">'English Channel 615'</strain>
    </source>
</reference>
<dbReference type="InterPro" id="IPR007848">
    <property type="entry name" value="Small_mtfrase_dom"/>
</dbReference>
<dbReference type="Proteomes" id="UP000014909">
    <property type="component" value="Chromosome"/>
</dbReference>
<organism evidence="5 6">
    <name type="scientific">Alteromonas mediterranea 615</name>
    <dbReference type="NCBI Taxonomy" id="1300253"/>
    <lineage>
        <taxon>Bacteria</taxon>
        <taxon>Pseudomonadati</taxon>
        <taxon>Pseudomonadota</taxon>
        <taxon>Gammaproteobacteria</taxon>
        <taxon>Alteromonadales</taxon>
        <taxon>Alteromonadaceae</taxon>
        <taxon>Alteromonas/Salinimonas group</taxon>
        <taxon>Alteromonas</taxon>
    </lineage>
</organism>
<evidence type="ECO:0000256" key="1">
    <source>
        <dbReference type="ARBA" id="ARBA00022603"/>
    </source>
</evidence>
<dbReference type="GO" id="GO:0032259">
    <property type="term" value="P:methylation"/>
    <property type="evidence" value="ECO:0007669"/>
    <property type="project" value="UniProtKB-KW"/>
</dbReference>
<dbReference type="PANTHER" id="PTHR47806:SF1">
    <property type="entry name" value="RIBOSOMAL PROTEIN UL3 GLUTAMINE METHYLTRANSFERASE"/>
    <property type="match status" value="1"/>
</dbReference>
<keyword evidence="1 5" id="KW-0489">Methyltransferase</keyword>
<evidence type="ECO:0000256" key="3">
    <source>
        <dbReference type="ARBA" id="ARBA00022691"/>
    </source>
</evidence>
<name>S5AAV1_9ALTE</name>
<dbReference type="CDD" id="cd02440">
    <property type="entry name" value="AdoMet_MTases"/>
    <property type="match status" value="1"/>
</dbReference>
<dbReference type="SUPFAM" id="SSF53335">
    <property type="entry name" value="S-adenosyl-L-methionine-dependent methyltransferases"/>
    <property type="match status" value="1"/>
</dbReference>
<evidence type="ECO:0000313" key="5">
    <source>
        <dbReference type="EMBL" id="AGP77427.1"/>
    </source>
</evidence>
<dbReference type="BioCyc" id="AMAC1300253:G12YX-1010-MONOMER"/>
<dbReference type="GO" id="GO:0003676">
    <property type="term" value="F:nucleic acid binding"/>
    <property type="evidence" value="ECO:0007669"/>
    <property type="project" value="InterPro"/>
</dbReference>
<evidence type="ECO:0000259" key="4">
    <source>
        <dbReference type="Pfam" id="PF05175"/>
    </source>
</evidence>
<keyword evidence="3" id="KW-0949">S-adenosyl-L-methionine</keyword>
<dbReference type="InterPro" id="IPR017127">
    <property type="entry name" value="Ribosome_uL3_MTase"/>
</dbReference>
<dbReference type="Pfam" id="PF05175">
    <property type="entry name" value="MTS"/>
    <property type="match status" value="1"/>
</dbReference>
<protein>
    <submittedName>
        <fullName evidence="5">N5-glutamine S-adenosyl-L-methionine-dependent methyltransferase</fullName>
    </submittedName>
</protein>
<dbReference type="Gene3D" id="3.40.50.150">
    <property type="entry name" value="Vaccinia Virus protein VP39"/>
    <property type="match status" value="1"/>
</dbReference>
<accession>S5AAV1</accession>
<gene>
    <name evidence="5" type="ORF">I633_06305</name>
</gene>
<dbReference type="NCBIfam" id="TIGR03533">
    <property type="entry name" value="L3_gln_methyl"/>
    <property type="match status" value="1"/>
</dbReference>
<evidence type="ECO:0000256" key="2">
    <source>
        <dbReference type="ARBA" id="ARBA00022679"/>
    </source>
</evidence>
<dbReference type="InterPro" id="IPR004556">
    <property type="entry name" value="HemK-like"/>
</dbReference>
<keyword evidence="2 5" id="KW-0808">Transferase</keyword>
<dbReference type="EMBL" id="CP004846">
    <property type="protein sequence ID" value="AGP77427.1"/>
    <property type="molecule type" value="Genomic_DNA"/>
</dbReference>
<dbReference type="AlphaFoldDB" id="S5AAV1"/>
<dbReference type="PATRIC" id="fig|1300253.3.peg.1309"/>
<dbReference type="PROSITE" id="PS00092">
    <property type="entry name" value="N6_MTASE"/>
    <property type="match status" value="1"/>
</dbReference>
<dbReference type="InterPro" id="IPR002052">
    <property type="entry name" value="DNA_methylase_N6_adenine_CS"/>
</dbReference>